<accession>A0A4Y2KD99</accession>
<comment type="caution">
    <text evidence="1">The sequence shown here is derived from an EMBL/GenBank/DDBJ whole genome shotgun (WGS) entry which is preliminary data.</text>
</comment>
<sequence length="111" mass="12232">MKNRPLQQNSQALRFLHYSLHYEQLMQQLSILPGYDPSSEMDPKSHTIIIVPSGWRGSAYLYGSLSSVNSRCAPDGGAHPIDSIGGEGYLSPCSGRISIRLIIQDGSMPRK</sequence>
<proteinExistence type="predicted"/>
<keyword evidence="2" id="KW-1185">Reference proteome</keyword>
<organism evidence="1 2">
    <name type="scientific">Araneus ventricosus</name>
    <name type="common">Orbweaver spider</name>
    <name type="synonym">Epeira ventricosa</name>
    <dbReference type="NCBI Taxonomy" id="182803"/>
    <lineage>
        <taxon>Eukaryota</taxon>
        <taxon>Metazoa</taxon>
        <taxon>Ecdysozoa</taxon>
        <taxon>Arthropoda</taxon>
        <taxon>Chelicerata</taxon>
        <taxon>Arachnida</taxon>
        <taxon>Araneae</taxon>
        <taxon>Araneomorphae</taxon>
        <taxon>Entelegynae</taxon>
        <taxon>Araneoidea</taxon>
        <taxon>Araneidae</taxon>
        <taxon>Araneus</taxon>
    </lineage>
</organism>
<reference evidence="1 2" key="1">
    <citation type="journal article" date="2019" name="Sci. Rep.">
        <title>Orb-weaving spider Araneus ventricosus genome elucidates the spidroin gene catalogue.</title>
        <authorList>
            <person name="Kono N."/>
            <person name="Nakamura H."/>
            <person name="Ohtoshi R."/>
            <person name="Moran D.A.P."/>
            <person name="Shinohara A."/>
            <person name="Yoshida Y."/>
            <person name="Fujiwara M."/>
            <person name="Mori M."/>
            <person name="Tomita M."/>
            <person name="Arakawa K."/>
        </authorList>
    </citation>
    <scope>NUCLEOTIDE SEQUENCE [LARGE SCALE GENOMIC DNA]</scope>
</reference>
<evidence type="ECO:0000313" key="1">
    <source>
        <dbReference type="EMBL" id="GBM99819.1"/>
    </source>
</evidence>
<dbReference type="Proteomes" id="UP000499080">
    <property type="component" value="Unassembled WGS sequence"/>
</dbReference>
<name>A0A4Y2KD99_ARAVE</name>
<gene>
    <name evidence="1" type="ORF">AVEN_121185_1</name>
</gene>
<dbReference type="AlphaFoldDB" id="A0A4Y2KD99"/>
<evidence type="ECO:0000313" key="2">
    <source>
        <dbReference type="Proteomes" id="UP000499080"/>
    </source>
</evidence>
<protein>
    <submittedName>
        <fullName evidence="1">Uncharacterized protein</fullName>
    </submittedName>
</protein>
<dbReference type="EMBL" id="BGPR01004450">
    <property type="protein sequence ID" value="GBM99819.1"/>
    <property type="molecule type" value="Genomic_DNA"/>
</dbReference>